<protein>
    <recommendedName>
        <fullName evidence="4">Knottin scorpion toxin-like domain-containing protein</fullName>
    </recommendedName>
</protein>
<keyword evidence="1" id="KW-0732">Signal</keyword>
<comment type="caution">
    <text evidence="2">The sequence shown here is derived from an EMBL/GenBank/DDBJ whole genome shotgun (WGS) entry which is preliminary data.</text>
</comment>
<dbReference type="EMBL" id="JABFOF010000002">
    <property type="protein sequence ID" value="KAG2404901.1"/>
    <property type="molecule type" value="Genomic_DNA"/>
</dbReference>
<dbReference type="Proteomes" id="UP000743370">
    <property type="component" value="Unassembled WGS sequence"/>
</dbReference>
<reference evidence="2 3" key="1">
    <citation type="submission" date="2020-05" db="EMBL/GenBank/DDBJ databases">
        <title>Vigna angularis (adzuki bean) Var. LongXiaoDou No. 4 denovo assembly.</title>
        <authorList>
            <person name="Xiang H."/>
        </authorList>
    </citation>
    <scope>NUCLEOTIDE SEQUENCE [LARGE SCALE GENOMIC DNA]</scope>
    <source>
        <tissue evidence="2">Leaf</tissue>
    </source>
</reference>
<accession>A0A8T0KZV1</accession>
<organism evidence="2 3">
    <name type="scientific">Phaseolus angularis</name>
    <name type="common">Azuki bean</name>
    <name type="synonym">Vigna angularis</name>
    <dbReference type="NCBI Taxonomy" id="3914"/>
    <lineage>
        <taxon>Eukaryota</taxon>
        <taxon>Viridiplantae</taxon>
        <taxon>Streptophyta</taxon>
        <taxon>Embryophyta</taxon>
        <taxon>Tracheophyta</taxon>
        <taxon>Spermatophyta</taxon>
        <taxon>Magnoliopsida</taxon>
        <taxon>eudicotyledons</taxon>
        <taxon>Gunneridae</taxon>
        <taxon>Pentapetalae</taxon>
        <taxon>rosids</taxon>
        <taxon>fabids</taxon>
        <taxon>Fabales</taxon>
        <taxon>Fabaceae</taxon>
        <taxon>Papilionoideae</taxon>
        <taxon>50 kb inversion clade</taxon>
        <taxon>NPAAA clade</taxon>
        <taxon>indigoferoid/millettioid clade</taxon>
        <taxon>Phaseoleae</taxon>
        <taxon>Vigna</taxon>
    </lineage>
</organism>
<gene>
    <name evidence="2" type="ORF">HKW66_Vig0245480</name>
</gene>
<evidence type="ECO:0008006" key="4">
    <source>
        <dbReference type="Google" id="ProtNLM"/>
    </source>
</evidence>
<evidence type="ECO:0000313" key="2">
    <source>
        <dbReference type="EMBL" id="KAG2404901.1"/>
    </source>
</evidence>
<evidence type="ECO:0000313" key="3">
    <source>
        <dbReference type="Proteomes" id="UP000743370"/>
    </source>
</evidence>
<dbReference type="AlphaFoldDB" id="A0A8T0KZV1"/>
<sequence length="74" mass="7944">MASRFCHPFLFSVLLVALVLTAGEATAEPKFGFLNHCIGLCSGGLPQCKSDCAKMGFKDALCIDKININECCCQ</sequence>
<feature type="chain" id="PRO_5035858984" description="Knottin scorpion toxin-like domain-containing protein" evidence="1">
    <location>
        <begin position="28"/>
        <end position="74"/>
    </location>
</feature>
<name>A0A8T0KZV1_PHAAN</name>
<feature type="signal peptide" evidence="1">
    <location>
        <begin position="1"/>
        <end position="27"/>
    </location>
</feature>
<evidence type="ECO:0000256" key="1">
    <source>
        <dbReference type="SAM" id="SignalP"/>
    </source>
</evidence>
<proteinExistence type="predicted"/>